<keyword evidence="6" id="KW-1015">Disulfide bond</keyword>
<dbReference type="GO" id="GO:0007156">
    <property type="term" value="P:homophilic cell adhesion via plasma membrane adhesion molecules"/>
    <property type="evidence" value="ECO:0000318"/>
    <property type="project" value="GO_Central"/>
</dbReference>
<feature type="domain" description="Ig-like" evidence="9">
    <location>
        <begin position="55"/>
        <end position="175"/>
    </location>
</feature>
<dbReference type="SMART" id="SM00408">
    <property type="entry name" value="IGc2"/>
    <property type="match status" value="1"/>
</dbReference>
<sequence>MGGEAVWRWGEDAPPHNPRPHLRGGAHLSSAPPLAPCPPPVSRHLLRSGMGALPPGALLLGALLGVCSAVLEVHVGTGSVYSVEGEGAVLPAWYTSSSQKRPYISWMLKKAAAKQFQILTYLDGEVKVEETELKPRVGFLHPVLTHNISLFINATREHDSGQYICSVNVVDDIISPIRSIAIINLTVLVPPAPPACRLKGSPTVGANVTLSCASQKGKPSPLYKWQRQEPTKQVFFPPAQDRARGTLKLTNLSLDMSGLYECEAENRAGSAKCSIILEVHSSECGCTGPGWGLSPHGGTGERQRPPPPVCPDSQRGGHHRGRCAGLCGRVGHRRLLHPTGARLPEEEARWAGGSGQRDQGRRRGPQNPHLDAEPPCGHHLQDQHFVLHRGCPGQTLRGLPPLRHCLGPHRCWQLPGTPPGQGAPPRHQRGPLAPPAARCPPGGAAPLQSGAGRSRPRHGARPEPGRLLGVTPPEMSCSPRLPALPPFGAFFPFFPFFLHFFVKTPGAAGLVLRCLMGAGGAPLCPGGAASPRRWQCPEPHHSDWGSTFFYVRMEMGYFS</sequence>
<feature type="region of interest" description="Disordered" evidence="8">
    <location>
        <begin position="338"/>
        <end position="378"/>
    </location>
</feature>
<keyword evidence="4" id="KW-1133">Transmembrane helix</keyword>
<dbReference type="InterPro" id="IPR003599">
    <property type="entry name" value="Ig_sub"/>
</dbReference>
<dbReference type="SUPFAM" id="SSF48726">
    <property type="entry name" value="Immunoglobulin"/>
    <property type="match status" value="2"/>
</dbReference>
<protein>
    <submittedName>
        <fullName evidence="10">Endothelial cell adhesion molecule</fullName>
    </submittedName>
</protein>
<dbReference type="AlphaFoldDB" id="A0A8V1A2Y6"/>
<evidence type="ECO:0000256" key="8">
    <source>
        <dbReference type="SAM" id="MobiDB-lite"/>
    </source>
</evidence>
<dbReference type="InterPro" id="IPR013106">
    <property type="entry name" value="Ig_V-set"/>
</dbReference>
<keyword evidence="5" id="KW-0472">Membrane</keyword>
<evidence type="ECO:0000256" key="6">
    <source>
        <dbReference type="ARBA" id="ARBA00023157"/>
    </source>
</evidence>
<dbReference type="InterPro" id="IPR042757">
    <property type="entry name" value="ESAM"/>
</dbReference>
<dbReference type="FunFam" id="2.60.40.10:FF:000095">
    <property type="entry name" value="immunoglobulin superfamily member 11 isoform X1"/>
    <property type="match status" value="1"/>
</dbReference>
<dbReference type="Ensembl" id="ENSGALT00010060103.1">
    <property type="protein sequence ID" value="ENSGALP00010036863.1"/>
    <property type="gene ID" value="ENSGALG00010024629.1"/>
</dbReference>
<dbReference type="GO" id="GO:0098632">
    <property type="term" value="F:cell-cell adhesion mediator activity"/>
    <property type="evidence" value="ECO:0000318"/>
    <property type="project" value="GO_Central"/>
</dbReference>
<dbReference type="Pfam" id="PF13927">
    <property type="entry name" value="Ig_3"/>
    <property type="match status" value="1"/>
</dbReference>
<evidence type="ECO:0000256" key="4">
    <source>
        <dbReference type="ARBA" id="ARBA00022989"/>
    </source>
</evidence>
<dbReference type="Pfam" id="PF07686">
    <property type="entry name" value="V-set"/>
    <property type="match status" value="1"/>
</dbReference>
<keyword evidence="7" id="KW-0393">Immunoglobulin domain</keyword>
<dbReference type="Gene3D" id="2.60.40.10">
    <property type="entry name" value="Immunoglobulins"/>
    <property type="match status" value="2"/>
</dbReference>
<evidence type="ECO:0000256" key="5">
    <source>
        <dbReference type="ARBA" id="ARBA00023136"/>
    </source>
</evidence>
<dbReference type="InterPro" id="IPR036179">
    <property type="entry name" value="Ig-like_dom_sf"/>
</dbReference>
<dbReference type="InterPro" id="IPR003598">
    <property type="entry name" value="Ig_sub2"/>
</dbReference>
<dbReference type="GeneTree" id="ENSGT00940000157231"/>
<keyword evidence="2" id="KW-0812">Transmembrane</keyword>
<reference evidence="10" key="2">
    <citation type="submission" date="2025-08" db="UniProtKB">
        <authorList>
            <consortium name="Ensembl"/>
        </authorList>
    </citation>
    <scope>IDENTIFICATION</scope>
    <source>
        <strain evidence="10">broiler</strain>
    </source>
</reference>
<feature type="domain" description="Ig-like" evidence="9">
    <location>
        <begin position="193"/>
        <end position="278"/>
    </location>
</feature>
<evidence type="ECO:0000259" key="9">
    <source>
        <dbReference type="PROSITE" id="PS50835"/>
    </source>
</evidence>
<dbReference type="SMART" id="SM00409">
    <property type="entry name" value="IG"/>
    <property type="match status" value="2"/>
</dbReference>
<feature type="region of interest" description="Disordered" evidence="8">
    <location>
        <begin position="416"/>
        <end position="471"/>
    </location>
</feature>
<gene>
    <name evidence="10" type="primary">ESAM</name>
</gene>
<dbReference type="PROSITE" id="PS50835">
    <property type="entry name" value="IG_LIKE"/>
    <property type="match status" value="2"/>
</dbReference>
<evidence type="ECO:0000256" key="1">
    <source>
        <dbReference type="ARBA" id="ARBA00004479"/>
    </source>
</evidence>
<name>A0A8V1A2Y6_CHICK</name>
<dbReference type="PANTHER" id="PTHR44549">
    <property type="entry name" value="ENDOTHELIAL CELL-SELECTIVE ADHESION MOLECULE"/>
    <property type="match status" value="1"/>
</dbReference>
<dbReference type="GO" id="GO:0005886">
    <property type="term" value="C:plasma membrane"/>
    <property type="evidence" value="ECO:0000318"/>
    <property type="project" value="GO_Central"/>
</dbReference>
<keyword evidence="3" id="KW-0732">Signal</keyword>
<reference evidence="10" key="1">
    <citation type="submission" date="2020-11" db="EMBL/GenBank/DDBJ databases">
        <title>Gallus gallus (Chicken) genome, bGalGal1, GRCg7b, maternal haplotype autosomes + Z &amp; W.</title>
        <authorList>
            <person name="Warren W."/>
            <person name="Formenti G."/>
            <person name="Fedrigo O."/>
            <person name="Haase B."/>
            <person name="Mountcastle J."/>
            <person name="Balacco J."/>
            <person name="Tracey A."/>
            <person name="Schneider V."/>
            <person name="Okimoto R."/>
            <person name="Cheng H."/>
            <person name="Hawken R."/>
            <person name="Howe K."/>
            <person name="Jarvis E.D."/>
        </authorList>
    </citation>
    <scope>NUCLEOTIDE SEQUENCE [LARGE SCALE GENOMIC DNA]</scope>
    <source>
        <strain evidence="10">Broiler</strain>
    </source>
</reference>
<accession>A0A8V1A2Y6</accession>
<dbReference type="GO" id="GO:0005912">
    <property type="term" value="C:adherens junction"/>
    <property type="evidence" value="ECO:0000318"/>
    <property type="project" value="GO_Central"/>
</dbReference>
<organism evidence="10 11">
    <name type="scientific">Gallus gallus</name>
    <name type="common">Chicken</name>
    <dbReference type="NCBI Taxonomy" id="9031"/>
    <lineage>
        <taxon>Eukaryota</taxon>
        <taxon>Metazoa</taxon>
        <taxon>Chordata</taxon>
        <taxon>Craniata</taxon>
        <taxon>Vertebrata</taxon>
        <taxon>Euteleostomi</taxon>
        <taxon>Archelosauria</taxon>
        <taxon>Archosauria</taxon>
        <taxon>Dinosauria</taxon>
        <taxon>Saurischia</taxon>
        <taxon>Theropoda</taxon>
        <taxon>Coelurosauria</taxon>
        <taxon>Aves</taxon>
        <taxon>Neognathae</taxon>
        <taxon>Galloanserae</taxon>
        <taxon>Galliformes</taxon>
        <taxon>Phasianidae</taxon>
        <taxon>Phasianinae</taxon>
        <taxon>Gallus</taxon>
    </lineage>
</organism>
<reference evidence="10" key="3">
    <citation type="submission" date="2025-09" db="UniProtKB">
        <authorList>
            <consortium name="Ensembl"/>
        </authorList>
    </citation>
    <scope>IDENTIFICATION</scope>
    <source>
        <strain evidence="10">broiler</strain>
    </source>
</reference>
<dbReference type="PANTHER" id="PTHR44549:SF1">
    <property type="entry name" value="ENDOTHELIAL CELL-SELECTIVE ADHESION MOLECULE"/>
    <property type="match status" value="1"/>
</dbReference>
<dbReference type="InterPro" id="IPR013783">
    <property type="entry name" value="Ig-like_fold"/>
</dbReference>
<feature type="region of interest" description="Disordered" evidence="8">
    <location>
        <begin position="1"/>
        <end position="30"/>
    </location>
</feature>
<proteinExistence type="predicted"/>
<dbReference type="OrthoDB" id="10041737at2759"/>
<dbReference type="Proteomes" id="UP000000539">
    <property type="component" value="Chromosome 24"/>
</dbReference>
<comment type="subcellular location">
    <subcellularLocation>
        <location evidence="1">Membrane</location>
        <topology evidence="1">Single-pass type I membrane protein</topology>
    </subcellularLocation>
</comment>
<keyword evidence="11" id="KW-1185">Reference proteome</keyword>
<evidence type="ECO:0000313" key="11">
    <source>
        <dbReference type="Proteomes" id="UP000000539"/>
    </source>
</evidence>
<dbReference type="InterPro" id="IPR007110">
    <property type="entry name" value="Ig-like_dom"/>
</dbReference>
<evidence type="ECO:0000256" key="7">
    <source>
        <dbReference type="ARBA" id="ARBA00023319"/>
    </source>
</evidence>
<evidence type="ECO:0000256" key="3">
    <source>
        <dbReference type="ARBA" id="ARBA00022729"/>
    </source>
</evidence>
<evidence type="ECO:0000256" key="2">
    <source>
        <dbReference type="ARBA" id="ARBA00022692"/>
    </source>
</evidence>
<evidence type="ECO:0000313" key="10">
    <source>
        <dbReference type="Ensembl" id="ENSGALP00010036863.1"/>
    </source>
</evidence>
<feature type="region of interest" description="Disordered" evidence="8">
    <location>
        <begin position="295"/>
        <end position="318"/>
    </location>
</feature>